<proteinExistence type="predicted"/>
<dbReference type="EMBL" id="JYDP01009141">
    <property type="protein sequence ID" value="KRY62932.1"/>
    <property type="molecule type" value="Genomic_DNA"/>
</dbReference>
<evidence type="ECO:0000313" key="3">
    <source>
        <dbReference type="Proteomes" id="UP000055024"/>
    </source>
</evidence>
<evidence type="ECO:0000313" key="2">
    <source>
        <dbReference type="EMBL" id="KRY87246.1"/>
    </source>
</evidence>
<sequence length="37" mass="4384">MYDSSLVIHETSRAEPPNGLHLWRFIVYEPPRVDRCV</sequence>
<protein>
    <submittedName>
        <fullName evidence="2">Uncharacterized protein</fullName>
    </submittedName>
</protein>
<gene>
    <name evidence="1" type="ORF">T11_12357</name>
    <name evidence="2" type="ORF">T11_16853</name>
</gene>
<name>A0A0V1FMR4_9BILA</name>
<comment type="caution">
    <text evidence="2">The sequence shown here is derived from an EMBL/GenBank/DDBJ whole genome shotgun (WGS) entry which is preliminary data.</text>
</comment>
<dbReference type="AlphaFoldDB" id="A0A0V1FMR4"/>
<reference evidence="2 3" key="1">
    <citation type="submission" date="2015-01" db="EMBL/GenBank/DDBJ databases">
        <title>Evolution of Trichinella species and genotypes.</title>
        <authorList>
            <person name="Korhonen P.K."/>
            <person name="Edoardo P."/>
            <person name="Giuseppe L.R."/>
            <person name="Gasser R.B."/>
        </authorList>
    </citation>
    <scope>NUCLEOTIDE SEQUENCE [LARGE SCALE GENOMIC DNA]</scope>
    <source>
        <strain evidence="2">ISS1029</strain>
    </source>
</reference>
<organism evidence="2 3">
    <name type="scientific">Trichinella zimbabwensis</name>
    <dbReference type="NCBI Taxonomy" id="268475"/>
    <lineage>
        <taxon>Eukaryota</taxon>
        <taxon>Metazoa</taxon>
        <taxon>Ecdysozoa</taxon>
        <taxon>Nematoda</taxon>
        <taxon>Enoplea</taxon>
        <taxon>Dorylaimia</taxon>
        <taxon>Trichinellida</taxon>
        <taxon>Trichinellidae</taxon>
        <taxon>Trichinella</taxon>
    </lineage>
</organism>
<keyword evidence="3" id="KW-1185">Reference proteome</keyword>
<dbReference type="Proteomes" id="UP000055024">
    <property type="component" value="Unassembled WGS sequence"/>
</dbReference>
<evidence type="ECO:0000313" key="1">
    <source>
        <dbReference type="EMBL" id="KRY62932.1"/>
    </source>
</evidence>
<dbReference type="EMBL" id="JYDP01006171">
    <property type="protein sequence ID" value="KRY87246.1"/>
    <property type="molecule type" value="Genomic_DNA"/>
</dbReference>
<accession>A0A0V1FMR4</accession>